<name>A0A380CC87_SPHSI</name>
<reference evidence="2 3" key="1">
    <citation type="submission" date="2018-06" db="EMBL/GenBank/DDBJ databases">
        <authorList>
            <consortium name="Pathogen Informatics"/>
            <person name="Doyle S."/>
        </authorList>
    </citation>
    <scope>NUCLEOTIDE SEQUENCE [LARGE SCALE GENOMIC DNA]</scope>
    <source>
        <strain evidence="2 3">NCTC11388</strain>
    </source>
</reference>
<protein>
    <recommendedName>
        <fullName evidence="4">DUF4374 domain-containing protein</fullName>
    </recommendedName>
</protein>
<evidence type="ECO:0008006" key="4">
    <source>
        <dbReference type="Google" id="ProtNLM"/>
    </source>
</evidence>
<keyword evidence="1" id="KW-0732">Signal</keyword>
<accession>A0A380CC87</accession>
<evidence type="ECO:0000256" key="1">
    <source>
        <dbReference type="SAM" id="SignalP"/>
    </source>
</evidence>
<gene>
    <name evidence="2" type="ORF">NCTC11388_02681</name>
</gene>
<evidence type="ECO:0000313" key="2">
    <source>
        <dbReference type="EMBL" id="SUJ17677.1"/>
    </source>
</evidence>
<dbReference type="PROSITE" id="PS51257">
    <property type="entry name" value="PROKAR_LIPOPROTEIN"/>
    <property type="match status" value="1"/>
</dbReference>
<sequence length="385" mass="41689">MKKFSKALILSLMVGSVIAGIVSCKRSDDEPPVTKGKIGRLYISFSNYRDGATPFPSIGIIEDADSVLANGGNMSTIFKLRDISITSGVKGGATLYFDPFVQRIYQAPKNENGLSDTVLRHMSYNLNGIPASTNSIQNSVMGSVRGMAINIPENNNEPRFLYVTKTSRTNVNRDVQPVGIYKFNSAIANGYVRYGQKITLAGLGQERAPWGLAINGKTLYASISGPNGGVMVLPNVVNNLDTLLADYSNTQMHTIAGASKVRGISYHLLKDILVLTDYTGEGPSAVGKIYIIENFSKLPAGEITPTRTIQGASTGLLEPVDVSIDKRANGTFMFVVDKSSRYISRFKITDNGNVAPDARLIVDRTPETNIAVQMIPEGIFFDGRD</sequence>
<feature type="chain" id="PRO_5016615101" description="DUF4374 domain-containing protein" evidence="1">
    <location>
        <begin position="20"/>
        <end position="385"/>
    </location>
</feature>
<dbReference type="AlphaFoldDB" id="A0A380CC87"/>
<dbReference type="RefSeq" id="WP_115170460.1">
    <property type="nucleotide sequence ID" value="NZ_UGYW01000002.1"/>
</dbReference>
<organism evidence="2 3">
    <name type="scientific">Sphingobacterium spiritivorum</name>
    <name type="common">Flavobacterium spiritivorum</name>
    <dbReference type="NCBI Taxonomy" id="258"/>
    <lineage>
        <taxon>Bacteria</taxon>
        <taxon>Pseudomonadati</taxon>
        <taxon>Bacteroidota</taxon>
        <taxon>Sphingobacteriia</taxon>
        <taxon>Sphingobacteriales</taxon>
        <taxon>Sphingobacteriaceae</taxon>
        <taxon>Sphingobacterium</taxon>
    </lineage>
</organism>
<dbReference type="Proteomes" id="UP000254893">
    <property type="component" value="Unassembled WGS sequence"/>
</dbReference>
<dbReference type="EMBL" id="UGYW01000002">
    <property type="protein sequence ID" value="SUJ17677.1"/>
    <property type="molecule type" value="Genomic_DNA"/>
</dbReference>
<dbReference type="SUPFAM" id="SSF75011">
    <property type="entry name" value="3-carboxy-cis,cis-mucoante lactonizing enzyme"/>
    <property type="match status" value="1"/>
</dbReference>
<proteinExistence type="predicted"/>
<feature type="signal peptide" evidence="1">
    <location>
        <begin position="1"/>
        <end position="19"/>
    </location>
</feature>
<evidence type="ECO:0000313" key="3">
    <source>
        <dbReference type="Proteomes" id="UP000254893"/>
    </source>
</evidence>